<evidence type="ECO:0000256" key="2">
    <source>
        <dbReference type="ARBA" id="ARBA00023239"/>
    </source>
</evidence>
<name>A0ABU8RH32_9ACTN</name>
<comment type="caution">
    <text evidence="4">The sequence shown here is derived from an EMBL/GenBank/DDBJ whole genome shotgun (WGS) entry which is preliminary data.</text>
</comment>
<evidence type="ECO:0000313" key="5">
    <source>
        <dbReference type="Proteomes" id="UP001387100"/>
    </source>
</evidence>
<organism evidence="4 5">
    <name type="scientific">Pseudokineococcus basanitobsidens</name>
    <dbReference type="NCBI Taxonomy" id="1926649"/>
    <lineage>
        <taxon>Bacteria</taxon>
        <taxon>Bacillati</taxon>
        <taxon>Actinomycetota</taxon>
        <taxon>Actinomycetes</taxon>
        <taxon>Kineosporiales</taxon>
        <taxon>Kineosporiaceae</taxon>
        <taxon>Pseudokineococcus</taxon>
    </lineage>
</organism>
<evidence type="ECO:0000256" key="3">
    <source>
        <dbReference type="SAM" id="MobiDB-lite"/>
    </source>
</evidence>
<dbReference type="InterPro" id="IPR050963">
    <property type="entry name" value="Sirohydro_Cobaltochel/CbiX"/>
</dbReference>
<reference evidence="4 5" key="1">
    <citation type="journal article" date="2017" name="Int. J. Syst. Evol. Microbiol.">
        <title>Pseudokineococcus basanitobsidens sp. nov., isolated from volcanic rock.</title>
        <authorList>
            <person name="Lee D.W."/>
            <person name="Park M.Y."/>
            <person name="Kim J.J."/>
            <person name="Kim B.S."/>
        </authorList>
    </citation>
    <scope>NUCLEOTIDE SEQUENCE [LARGE SCALE GENOMIC DNA]</scope>
    <source>
        <strain evidence="4 5">DSM 103726</strain>
    </source>
</reference>
<dbReference type="InterPro" id="IPR002762">
    <property type="entry name" value="CbiX-like"/>
</dbReference>
<dbReference type="RefSeq" id="WP_339573715.1">
    <property type="nucleotide sequence ID" value="NZ_JBBIAA010000002.1"/>
</dbReference>
<dbReference type="PANTHER" id="PTHR33542">
    <property type="entry name" value="SIROHYDROCHLORIN FERROCHELATASE, CHLOROPLASTIC"/>
    <property type="match status" value="1"/>
</dbReference>
<keyword evidence="5" id="KW-1185">Reference proteome</keyword>
<protein>
    <submittedName>
        <fullName evidence="4">CbiX/SirB N-terminal domain-containing protein</fullName>
    </submittedName>
</protein>
<dbReference type="EMBL" id="JBBIAA010000002">
    <property type="protein sequence ID" value="MEJ5944326.1"/>
    <property type="molecule type" value="Genomic_DNA"/>
</dbReference>
<dbReference type="PANTHER" id="PTHR33542:SF5">
    <property type="entry name" value="FERROCHELATASE CHE1"/>
    <property type="match status" value="1"/>
</dbReference>
<accession>A0ABU8RH32</accession>
<sequence>MVHHRLGAPVPARRAPTTGPGSPVLVLCAHGTRGPRGRSAVGALVDALGRDRPGTAVRSAFVDVQPPAVADVVAALAPQREVVVVPVLLSAGYHVGHDVARAVAPWPRARSAGPLGPSPLLDDVLADRLREAGARPGDGVVLAAAGSSDPRSAADTASVLAALRARHDGEVVLGFGAAASPRVPEAVEGLRARGAGRVLVAPYLLGPGHFHDRLADAGADAVAAPLLSAPGGGLEPRVLQAVWRRYDEQARASAPA</sequence>
<evidence type="ECO:0000313" key="4">
    <source>
        <dbReference type="EMBL" id="MEJ5944326.1"/>
    </source>
</evidence>
<gene>
    <name evidence="4" type="ORF">WDZ17_03345</name>
</gene>
<dbReference type="Gene3D" id="3.40.50.1400">
    <property type="match status" value="2"/>
</dbReference>
<feature type="region of interest" description="Disordered" evidence="3">
    <location>
        <begin position="1"/>
        <end position="20"/>
    </location>
</feature>
<keyword evidence="1" id="KW-0479">Metal-binding</keyword>
<evidence type="ECO:0000256" key="1">
    <source>
        <dbReference type="ARBA" id="ARBA00022723"/>
    </source>
</evidence>
<keyword evidence="2" id="KW-0456">Lyase</keyword>
<dbReference type="CDD" id="cd03416">
    <property type="entry name" value="CbiX_SirB_N"/>
    <property type="match status" value="1"/>
</dbReference>
<proteinExistence type="predicted"/>
<dbReference type="SUPFAM" id="SSF53800">
    <property type="entry name" value="Chelatase"/>
    <property type="match status" value="1"/>
</dbReference>
<dbReference type="Pfam" id="PF01903">
    <property type="entry name" value="CbiX"/>
    <property type="match status" value="2"/>
</dbReference>
<dbReference type="Proteomes" id="UP001387100">
    <property type="component" value="Unassembled WGS sequence"/>
</dbReference>